<comment type="caution">
    <text evidence="1">The sequence shown here is derived from an EMBL/GenBank/DDBJ whole genome shotgun (WGS) entry which is preliminary data.</text>
</comment>
<evidence type="ECO:0000313" key="1">
    <source>
        <dbReference type="EMBL" id="ERJ94608.1"/>
    </source>
</evidence>
<gene>
    <name evidence="1" type="ORF">RUMCAL_02035</name>
</gene>
<name>U2M5L9_9FIRM</name>
<sequence>MVLTNLHDNSSLWKHCISAVLPYEFYYAYFSPDFHFYAKGRGFFG</sequence>
<reference evidence="1 2" key="1">
    <citation type="submission" date="2013-07" db="EMBL/GenBank/DDBJ databases">
        <authorList>
            <person name="Weinstock G."/>
            <person name="Sodergren E."/>
            <person name="Wylie T."/>
            <person name="Fulton L."/>
            <person name="Fulton R."/>
            <person name="Fronick C."/>
            <person name="O'Laughlin M."/>
            <person name="Godfrey J."/>
            <person name="Miner T."/>
            <person name="Herter B."/>
            <person name="Appelbaum E."/>
            <person name="Cordes M."/>
            <person name="Lek S."/>
            <person name="Wollam A."/>
            <person name="Pepin K.H."/>
            <person name="Palsikar V.B."/>
            <person name="Mitreva M."/>
            <person name="Wilson R.K."/>
        </authorList>
    </citation>
    <scope>NUCLEOTIDE SEQUENCE [LARGE SCALE GENOMIC DNA]</scope>
    <source>
        <strain evidence="1 2">ATCC 27760</strain>
    </source>
</reference>
<keyword evidence="2" id="KW-1185">Reference proteome</keyword>
<dbReference type="EMBL" id="AWVF01000251">
    <property type="protein sequence ID" value="ERJ94608.1"/>
    <property type="molecule type" value="Genomic_DNA"/>
</dbReference>
<dbReference type="AlphaFoldDB" id="U2M5L9"/>
<evidence type="ECO:0000313" key="2">
    <source>
        <dbReference type="Proteomes" id="UP000016662"/>
    </source>
</evidence>
<dbReference type="Proteomes" id="UP000016662">
    <property type="component" value="Unassembled WGS sequence"/>
</dbReference>
<protein>
    <submittedName>
        <fullName evidence="1">Uncharacterized protein</fullName>
    </submittedName>
</protein>
<dbReference type="PATRIC" id="fig|411473.3.peg.1680"/>
<organism evidence="1 2">
    <name type="scientific">Ruminococcus callidus ATCC 27760</name>
    <dbReference type="NCBI Taxonomy" id="411473"/>
    <lineage>
        <taxon>Bacteria</taxon>
        <taxon>Bacillati</taxon>
        <taxon>Bacillota</taxon>
        <taxon>Clostridia</taxon>
        <taxon>Eubacteriales</taxon>
        <taxon>Oscillospiraceae</taxon>
        <taxon>Ruminococcus</taxon>
    </lineage>
</organism>
<accession>U2M5L9</accession>
<dbReference type="HOGENOM" id="CLU_3204875_0_0_9"/>
<proteinExistence type="predicted"/>